<keyword evidence="1" id="KW-0808">Transferase</keyword>
<reference evidence="3" key="1">
    <citation type="submission" date="2021-02" db="EMBL/GenBank/DDBJ databases">
        <title>Metagenome-assembled genomes from human diarrheal sample B26.</title>
        <authorList>
            <person name="Ateba T.P."/>
            <person name="Alayande K.A."/>
            <person name="Mwanza M."/>
        </authorList>
    </citation>
    <scope>NUCLEOTIDE SEQUENCE</scope>
    <source>
        <strain evidence="3">06WH</strain>
    </source>
</reference>
<dbReference type="SUPFAM" id="SSF55729">
    <property type="entry name" value="Acyl-CoA N-acyltransferases (Nat)"/>
    <property type="match status" value="1"/>
</dbReference>
<protein>
    <submittedName>
        <fullName evidence="3">GNAT family N-acetyltransferase</fullName>
    </submittedName>
</protein>
<sequence>MSITIRNYQVSDWNAIQKIHDESRKIELKLAGLEDAFLPLCIAAERENLFDYPGLFVAEEDGQVVGFVACSEEELAWLYIDPAHMRRGIGKRLTAYAMQMFPEIHSIEALVGNEPARALYESMGFEVTGIESGKMPGNEEFAVKVYLLERR</sequence>
<evidence type="ECO:0000313" key="3">
    <source>
        <dbReference type="EMBL" id="MBN2954535.1"/>
    </source>
</evidence>
<dbReference type="PANTHER" id="PTHR13947">
    <property type="entry name" value="GNAT FAMILY N-ACETYLTRANSFERASE"/>
    <property type="match status" value="1"/>
</dbReference>
<proteinExistence type="predicted"/>
<accession>A0A938Z7Z3</accession>
<dbReference type="InterPro" id="IPR050769">
    <property type="entry name" value="NAT_camello-type"/>
</dbReference>
<evidence type="ECO:0000313" key="4">
    <source>
        <dbReference type="Proteomes" id="UP000737612"/>
    </source>
</evidence>
<evidence type="ECO:0000256" key="1">
    <source>
        <dbReference type="ARBA" id="ARBA00022679"/>
    </source>
</evidence>
<feature type="domain" description="N-acetyltransferase" evidence="2">
    <location>
        <begin position="3"/>
        <end position="151"/>
    </location>
</feature>
<dbReference type="Gene3D" id="3.40.630.30">
    <property type="match status" value="1"/>
</dbReference>
<dbReference type="Proteomes" id="UP000737612">
    <property type="component" value="Unassembled WGS sequence"/>
</dbReference>
<dbReference type="PROSITE" id="PS51186">
    <property type="entry name" value="GNAT"/>
    <property type="match status" value="1"/>
</dbReference>
<dbReference type="PANTHER" id="PTHR13947:SF37">
    <property type="entry name" value="LD18367P"/>
    <property type="match status" value="1"/>
</dbReference>
<dbReference type="InterPro" id="IPR016181">
    <property type="entry name" value="Acyl_CoA_acyltransferase"/>
</dbReference>
<dbReference type="AlphaFoldDB" id="A0A938Z7Z3"/>
<dbReference type="EMBL" id="JAFHBD010000066">
    <property type="protein sequence ID" value="MBN2954535.1"/>
    <property type="molecule type" value="Genomic_DNA"/>
</dbReference>
<organism evidence="3 4">
    <name type="scientific">Fusicatenibacter saccharivorans</name>
    <dbReference type="NCBI Taxonomy" id="1150298"/>
    <lineage>
        <taxon>Bacteria</taxon>
        <taxon>Bacillati</taxon>
        <taxon>Bacillota</taxon>
        <taxon>Clostridia</taxon>
        <taxon>Lachnospirales</taxon>
        <taxon>Lachnospiraceae</taxon>
        <taxon>Fusicatenibacter</taxon>
    </lineage>
</organism>
<dbReference type="InterPro" id="IPR000182">
    <property type="entry name" value="GNAT_dom"/>
</dbReference>
<dbReference type="Pfam" id="PF13508">
    <property type="entry name" value="Acetyltransf_7"/>
    <property type="match status" value="1"/>
</dbReference>
<gene>
    <name evidence="3" type="ORF">JTJ23_13310</name>
</gene>
<dbReference type="CDD" id="cd04301">
    <property type="entry name" value="NAT_SF"/>
    <property type="match status" value="1"/>
</dbReference>
<name>A0A938Z7Z3_9FIRM</name>
<comment type="caution">
    <text evidence="3">The sequence shown here is derived from an EMBL/GenBank/DDBJ whole genome shotgun (WGS) entry which is preliminary data.</text>
</comment>
<dbReference type="GO" id="GO:0008080">
    <property type="term" value="F:N-acetyltransferase activity"/>
    <property type="evidence" value="ECO:0007669"/>
    <property type="project" value="InterPro"/>
</dbReference>
<evidence type="ECO:0000259" key="2">
    <source>
        <dbReference type="PROSITE" id="PS51186"/>
    </source>
</evidence>